<dbReference type="Pfam" id="PF00210">
    <property type="entry name" value="Ferritin"/>
    <property type="match status" value="1"/>
</dbReference>
<protein>
    <recommendedName>
        <fullName evidence="2">Ferritin/DPS domain-containing protein</fullName>
    </recommendedName>
</protein>
<feature type="domain" description="Ferritin/DPS" evidence="2">
    <location>
        <begin position="61"/>
        <end position="195"/>
    </location>
</feature>
<dbReference type="SUPFAM" id="SSF47240">
    <property type="entry name" value="Ferritin-like"/>
    <property type="match status" value="1"/>
</dbReference>
<feature type="region of interest" description="Disordered" evidence="1">
    <location>
        <begin position="1"/>
        <end position="30"/>
    </location>
</feature>
<dbReference type="Gene3D" id="1.20.1260.10">
    <property type="match status" value="1"/>
</dbReference>
<evidence type="ECO:0000259" key="2">
    <source>
        <dbReference type="Pfam" id="PF00210"/>
    </source>
</evidence>
<gene>
    <name evidence="3" type="ORF">Psuf_073000</name>
</gene>
<dbReference type="AlphaFoldDB" id="A0A6F8YV18"/>
<dbReference type="InterPro" id="IPR008331">
    <property type="entry name" value="Ferritin_DPS_dom"/>
</dbReference>
<keyword evidence="4" id="KW-1185">Reference proteome</keyword>
<evidence type="ECO:0000256" key="1">
    <source>
        <dbReference type="SAM" id="MobiDB-lite"/>
    </source>
</evidence>
<organism evidence="3 4">
    <name type="scientific">Phytohabitans suffuscus</name>
    <dbReference type="NCBI Taxonomy" id="624315"/>
    <lineage>
        <taxon>Bacteria</taxon>
        <taxon>Bacillati</taxon>
        <taxon>Actinomycetota</taxon>
        <taxon>Actinomycetes</taxon>
        <taxon>Micromonosporales</taxon>
        <taxon>Micromonosporaceae</taxon>
    </lineage>
</organism>
<dbReference type="InterPro" id="IPR009078">
    <property type="entry name" value="Ferritin-like_SF"/>
</dbReference>
<dbReference type="KEGG" id="psuu:Psuf_073000"/>
<sequence length="215" mass="23103">MYGGDRRPTIEGMTRPAGRGHAGPPPPAVRTREVRDRALFDLDDGPVTPSNRAELTALAGLLNVLLASLVVSSLQYEQHALLVRAPADRAVADFLAACADRDRGCARRLAARIGQLGFAADHDPQHLAARSRVAFQTFPDGDLAGIVTQDLVGTRILVQTLQEAVRWVGDDDPTTRRLLERLLEEKESQAARLSAPSSAASRTATGDRSPTTARP</sequence>
<dbReference type="Proteomes" id="UP000503011">
    <property type="component" value="Chromosome"/>
</dbReference>
<feature type="compositionally biased region" description="Low complexity" evidence="1">
    <location>
        <begin position="190"/>
        <end position="201"/>
    </location>
</feature>
<dbReference type="EMBL" id="AP022871">
    <property type="protein sequence ID" value="BCB89987.1"/>
    <property type="molecule type" value="Genomic_DNA"/>
</dbReference>
<dbReference type="GO" id="GO:0008199">
    <property type="term" value="F:ferric iron binding"/>
    <property type="evidence" value="ECO:0007669"/>
    <property type="project" value="InterPro"/>
</dbReference>
<feature type="compositionally biased region" description="Polar residues" evidence="1">
    <location>
        <begin position="202"/>
        <end position="215"/>
    </location>
</feature>
<proteinExistence type="predicted"/>
<evidence type="ECO:0000313" key="3">
    <source>
        <dbReference type="EMBL" id="BCB89987.1"/>
    </source>
</evidence>
<accession>A0A6F8YV18</accession>
<reference evidence="3 4" key="2">
    <citation type="submission" date="2020-03" db="EMBL/GenBank/DDBJ databases">
        <authorList>
            <person name="Ichikawa N."/>
            <person name="Kimura A."/>
            <person name="Kitahashi Y."/>
            <person name="Uohara A."/>
        </authorList>
    </citation>
    <scope>NUCLEOTIDE SEQUENCE [LARGE SCALE GENOMIC DNA]</scope>
    <source>
        <strain evidence="3 4">NBRC 105367</strain>
    </source>
</reference>
<name>A0A6F8YV18_9ACTN</name>
<evidence type="ECO:0000313" key="4">
    <source>
        <dbReference type="Proteomes" id="UP000503011"/>
    </source>
</evidence>
<reference evidence="3 4" key="1">
    <citation type="submission" date="2020-03" db="EMBL/GenBank/DDBJ databases">
        <title>Whole genome shotgun sequence of Phytohabitans suffuscus NBRC 105367.</title>
        <authorList>
            <person name="Komaki H."/>
            <person name="Tamura T."/>
        </authorList>
    </citation>
    <scope>NUCLEOTIDE SEQUENCE [LARGE SCALE GENOMIC DNA]</scope>
    <source>
        <strain evidence="3 4">NBRC 105367</strain>
    </source>
</reference>
<feature type="region of interest" description="Disordered" evidence="1">
    <location>
        <begin position="187"/>
        <end position="215"/>
    </location>
</feature>
<dbReference type="InterPro" id="IPR012347">
    <property type="entry name" value="Ferritin-like"/>
</dbReference>